<keyword evidence="5 11" id="KW-0808">Transferase</keyword>
<dbReference type="NCBIfam" id="NF009897">
    <property type="entry name" value="PRK13357.1"/>
    <property type="match status" value="1"/>
</dbReference>
<dbReference type="SUPFAM" id="SSF56752">
    <property type="entry name" value="D-aminoacid aminotransferase-like PLP-dependent enzymes"/>
    <property type="match status" value="1"/>
</dbReference>
<sequence length="395" mass="44758">MLRSFARSVLAARNSCVTSFKATSLRALSTVPNLTTQLKPDSERWNIPPHTTLKFGHTFTDHMLVMDWNKEKGWNSPQIKPFGDFSIHPAAQVFHYGTELFEGMKAYKDADGELRLFRPMKNMERLENGARRMALPDFDKEHFLECIKELVRVDEKWVPQERGYSLYIRPTFIATTPFLGVAPANDARLFCILSPVGPYFPRGFQAVGLWATTKYARAWPGGSGNVKAGGNYAITMTPQKEAQDMTYDQVLWLYSDAHEITECGAMNCFIYLKNENGEDELVTPPLDGLTLPGVTRDSILNMTREWNEFKVSERKITMEELVKAVDNGRVYEAFGAGTAAIVSPINRIGYEGRDLSIPLDPENPNEQAGKLARRIMETIMDIQYGKIEHEWSVKI</sequence>
<evidence type="ECO:0000256" key="11">
    <source>
        <dbReference type="RuleBase" id="RU004517"/>
    </source>
</evidence>
<feature type="modified residue" description="N6-(pyridoxal phosphate)lysine" evidence="8">
    <location>
        <position position="227"/>
    </location>
</feature>
<dbReference type="InterPro" id="IPR043132">
    <property type="entry name" value="BCAT-like_C"/>
</dbReference>
<evidence type="ECO:0000256" key="10">
    <source>
        <dbReference type="RuleBase" id="RU004516"/>
    </source>
</evidence>
<dbReference type="FunFam" id="3.20.10.10:FF:000004">
    <property type="entry name" value="Branched-chain-amino-acid aminotransferase"/>
    <property type="match status" value="1"/>
</dbReference>
<proteinExistence type="inferred from homology"/>
<dbReference type="AlphaFoldDB" id="A0A7S3DGK7"/>
<keyword evidence="4 11" id="KW-0028">Amino-acid biosynthesis</keyword>
<dbReference type="FunFam" id="3.30.470.10:FF:000002">
    <property type="entry name" value="Branched-chain-amino-acid aminotransferase"/>
    <property type="match status" value="1"/>
</dbReference>
<dbReference type="EMBL" id="HBIB01029775">
    <property type="protein sequence ID" value="CAE0257064.1"/>
    <property type="molecule type" value="Transcribed_RNA"/>
</dbReference>
<evidence type="ECO:0000256" key="9">
    <source>
        <dbReference type="RuleBase" id="RU004106"/>
    </source>
</evidence>
<evidence type="ECO:0000313" key="12">
    <source>
        <dbReference type="EMBL" id="CAE0257064.1"/>
    </source>
</evidence>
<dbReference type="PANTHER" id="PTHR11825:SF44">
    <property type="entry name" value="BRANCHED-CHAIN-AMINO-ACID AMINOTRANSFERASE"/>
    <property type="match status" value="1"/>
</dbReference>
<dbReference type="Pfam" id="PF01063">
    <property type="entry name" value="Aminotran_4"/>
    <property type="match status" value="1"/>
</dbReference>
<dbReference type="InterPro" id="IPR033939">
    <property type="entry name" value="BCAT_family"/>
</dbReference>
<comment type="cofactor">
    <cofactor evidence="1 10">
        <name>pyridoxal 5'-phosphate</name>
        <dbReference type="ChEBI" id="CHEBI:597326"/>
    </cofactor>
</comment>
<dbReference type="GO" id="GO:0004084">
    <property type="term" value="F:branched-chain-amino-acid transaminase activity"/>
    <property type="evidence" value="ECO:0007669"/>
    <property type="project" value="UniProtKB-EC"/>
</dbReference>
<dbReference type="InterPro" id="IPR036038">
    <property type="entry name" value="Aminotransferase-like"/>
</dbReference>
<reference evidence="12" key="1">
    <citation type="submission" date="2021-01" db="EMBL/GenBank/DDBJ databases">
        <authorList>
            <person name="Corre E."/>
            <person name="Pelletier E."/>
            <person name="Niang G."/>
            <person name="Scheremetjew M."/>
            <person name="Finn R."/>
            <person name="Kale V."/>
            <person name="Holt S."/>
            <person name="Cochrane G."/>
            <person name="Meng A."/>
            <person name="Brown T."/>
            <person name="Cohen L."/>
        </authorList>
    </citation>
    <scope>NUCLEOTIDE SEQUENCE</scope>
    <source>
        <strain evidence="12">NIES-2562</strain>
    </source>
</reference>
<name>A0A7S3DGK7_9EUKA</name>
<comment type="catalytic activity">
    <reaction evidence="11">
        <text>L-isoleucine + 2-oxoglutarate = (S)-3-methyl-2-oxopentanoate + L-glutamate</text>
        <dbReference type="Rhea" id="RHEA:24801"/>
        <dbReference type="ChEBI" id="CHEBI:16810"/>
        <dbReference type="ChEBI" id="CHEBI:29985"/>
        <dbReference type="ChEBI" id="CHEBI:35146"/>
        <dbReference type="ChEBI" id="CHEBI:58045"/>
        <dbReference type="EC" id="2.6.1.42"/>
    </reaction>
</comment>
<dbReference type="CDD" id="cd01557">
    <property type="entry name" value="BCAT_beta_family"/>
    <property type="match status" value="1"/>
</dbReference>
<dbReference type="Gene3D" id="3.30.470.10">
    <property type="match status" value="1"/>
</dbReference>
<evidence type="ECO:0000256" key="4">
    <source>
        <dbReference type="ARBA" id="ARBA00022605"/>
    </source>
</evidence>
<evidence type="ECO:0000256" key="6">
    <source>
        <dbReference type="ARBA" id="ARBA00022898"/>
    </source>
</evidence>
<keyword evidence="3 11" id="KW-0032">Aminotransferase</keyword>
<dbReference type="PIRSF" id="PIRSF006468">
    <property type="entry name" value="BCAT1"/>
    <property type="match status" value="1"/>
</dbReference>
<protein>
    <recommendedName>
        <fullName evidence="11">Branched-chain-amino-acid aminotransferase</fullName>
        <ecNumber evidence="11">2.6.1.42</ecNumber>
    </recommendedName>
</protein>
<accession>A0A7S3DGK7</accession>
<organism evidence="12">
    <name type="scientific">Palpitomonas bilix</name>
    <dbReference type="NCBI Taxonomy" id="652834"/>
    <lineage>
        <taxon>Eukaryota</taxon>
        <taxon>Eukaryota incertae sedis</taxon>
    </lineage>
</organism>
<dbReference type="InterPro" id="IPR005786">
    <property type="entry name" value="B_amino_transII"/>
</dbReference>
<evidence type="ECO:0000256" key="1">
    <source>
        <dbReference type="ARBA" id="ARBA00001933"/>
    </source>
</evidence>
<evidence type="ECO:0000256" key="2">
    <source>
        <dbReference type="ARBA" id="ARBA00009320"/>
    </source>
</evidence>
<evidence type="ECO:0000256" key="3">
    <source>
        <dbReference type="ARBA" id="ARBA00022576"/>
    </source>
</evidence>
<evidence type="ECO:0000256" key="8">
    <source>
        <dbReference type="PIRSR" id="PIRSR006468-1"/>
    </source>
</evidence>
<evidence type="ECO:0000256" key="7">
    <source>
        <dbReference type="ARBA" id="ARBA00023304"/>
    </source>
</evidence>
<dbReference type="GO" id="GO:0008652">
    <property type="term" value="P:amino acid biosynthetic process"/>
    <property type="evidence" value="ECO:0007669"/>
    <property type="project" value="UniProtKB-KW"/>
</dbReference>
<keyword evidence="6 10" id="KW-0663">Pyridoxal phosphate</keyword>
<dbReference type="GO" id="GO:0009082">
    <property type="term" value="P:branched-chain amino acid biosynthetic process"/>
    <property type="evidence" value="ECO:0007669"/>
    <property type="project" value="UniProtKB-KW"/>
</dbReference>
<dbReference type="PANTHER" id="PTHR11825">
    <property type="entry name" value="SUBGROUP IIII AMINOTRANSFERASE"/>
    <property type="match status" value="1"/>
</dbReference>
<comment type="similarity">
    <text evidence="2 9">Belongs to the class-IV pyridoxal-phosphate-dependent aminotransferase family.</text>
</comment>
<comment type="catalytic activity">
    <reaction evidence="11">
        <text>L-valine + 2-oxoglutarate = 3-methyl-2-oxobutanoate + L-glutamate</text>
        <dbReference type="Rhea" id="RHEA:24813"/>
        <dbReference type="ChEBI" id="CHEBI:11851"/>
        <dbReference type="ChEBI" id="CHEBI:16810"/>
        <dbReference type="ChEBI" id="CHEBI:29985"/>
        <dbReference type="ChEBI" id="CHEBI:57762"/>
        <dbReference type="EC" id="2.6.1.42"/>
    </reaction>
</comment>
<dbReference type="InterPro" id="IPR043131">
    <property type="entry name" value="BCAT-like_N"/>
</dbReference>
<keyword evidence="7 11" id="KW-0100">Branched-chain amino acid biosynthesis</keyword>
<dbReference type="PROSITE" id="PS00770">
    <property type="entry name" value="AA_TRANSFER_CLASS_4"/>
    <property type="match status" value="1"/>
</dbReference>
<dbReference type="Gene3D" id="3.20.10.10">
    <property type="entry name" value="D-amino Acid Aminotransferase, subunit A, domain 2"/>
    <property type="match status" value="1"/>
</dbReference>
<dbReference type="InterPro" id="IPR018300">
    <property type="entry name" value="Aminotrans_IV_CS"/>
</dbReference>
<comment type="catalytic activity">
    <reaction evidence="11">
        <text>L-leucine + 2-oxoglutarate = 4-methyl-2-oxopentanoate + L-glutamate</text>
        <dbReference type="Rhea" id="RHEA:18321"/>
        <dbReference type="ChEBI" id="CHEBI:16810"/>
        <dbReference type="ChEBI" id="CHEBI:17865"/>
        <dbReference type="ChEBI" id="CHEBI:29985"/>
        <dbReference type="ChEBI" id="CHEBI:57427"/>
        <dbReference type="EC" id="2.6.1.42"/>
    </reaction>
</comment>
<dbReference type="EC" id="2.6.1.42" evidence="11"/>
<evidence type="ECO:0000256" key="5">
    <source>
        <dbReference type="ARBA" id="ARBA00022679"/>
    </source>
</evidence>
<dbReference type="InterPro" id="IPR001544">
    <property type="entry name" value="Aminotrans_IV"/>
</dbReference>
<gene>
    <name evidence="12" type="ORF">PBIL07802_LOCUS19322</name>
</gene>
<dbReference type="NCBIfam" id="TIGR01123">
    <property type="entry name" value="ilvE_II"/>
    <property type="match status" value="1"/>
</dbReference>